<organism evidence="3 4">
    <name type="scientific">Streptomyces silvisoli</name>
    <dbReference type="NCBI Taxonomy" id="3034235"/>
    <lineage>
        <taxon>Bacteria</taxon>
        <taxon>Bacillati</taxon>
        <taxon>Actinomycetota</taxon>
        <taxon>Actinomycetes</taxon>
        <taxon>Kitasatosporales</taxon>
        <taxon>Streptomycetaceae</taxon>
        <taxon>Streptomyces</taxon>
    </lineage>
</organism>
<evidence type="ECO:0000259" key="2">
    <source>
        <dbReference type="Pfam" id="PF01471"/>
    </source>
</evidence>
<dbReference type="Pfam" id="PF01471">
    <property type="entry name" value="PG_binding_1"/>
    <property type="match status" value="1"/>
</dbReference>
<dbReference type="RefSeq" id="WP_269856273.1">
    <property type="nucleotide sequence ID" value="NZ_JARJBC010000007.1"/>
</dbReference>
<sequence>MNRAQRVVLASAAAVLGSGLAIAPTAHAATEAPAASYHCTGLKSQYSWQTMADGSSGWTAGFSRTMTAIVGSGSQGSATAEAQCMLVGWHCKPGTVDGIYGANTRSAVVAFQRKNGLADDGVVGPNTWRKLRVAPSFC</sequence>
<dbReference type="SUPFAM" id="SSF47090">
    <property type="entry name" value="PGBD-like"/>
    <property type="match status" value="1"/>
</dbReference>
<dbReference type="InterPro" id="IPR036366">
    <property type="entry name" value="PGBDSf"/>
</dbReference>
<feature type="domain" description="Peptidoglycan binding-like" evidence="2">
    <location>
        <begin position="76"/>
        <end position="131"/>
    </location>
</feature>
<gene>
    <name evidence="3" type="ORF">P3G67_13890</name>
</gene>
<proteinExistence type="predicted"/>
<feature type="signal peptide" evidence="1">
    <location>
        <begin position="1"/>
        <end position="28"/>
    </location>
</feature>
<evidence type="ECO:0000313" key="3">
    <source>
        <dbReference type="EMBL" id="MDF3290315.1"/>
    </source>
</evidence>
<protein>
    <submittedName>
        <fullName evidence="3">Peptidoglycan-binding domain-containing protein</fullName>
    </submittedName>
</protein>
<dbReference type="Gene3D" id="1.10.101.10">
    <property type="entry name" value="PGBD-like superfamily/PGBD"/>
    <property type="match status" value="1"/>
</dbReference>
<comment type="caution">
    <text evidence="3">The sequence shown here is derived from an EMBL/GenBank/DDBJ whole genome shotgun (WGS) entry which is preliminary data.</text>
</comment>
<dbReference type="InterPro" id="IPR002477">
    <property type="entry name" value="Peptidoglycan-bd-like"/>
</dbReference>
<evidence type="ECO:0000313" key="4">
    <source>
        <dbReference type="Proteomes" id="UP001216579"/>
    </source>
</evidence>
<dbReference type="InterPro" id="IPR036365">
    <property type="entry name" value="PGBD-like_sf"/>
</dbReference>
<dbReference type="EMBL" id="JARJBC010000007">
    <property type="protein sequence ID" value="MDF3290315.1"/>
    <property type="molecule type" value="Genomic_DNA"/>
</dbReference>
<keyword evidence="4" id="KW-1185">Reference proteome</keyword>
<keyword evidence="1" id="KW-0732">Signal</keyword>
<reference evidence="3 4" key="1">
    <citation type="submission" date="2023-03" db="EMBL/GenBank/DDBJ databases">
        <title>Draft genome sequence of Streptomyces sp. RB6PN23 isolated from peat swamp forest in Thailand.</title>
        <authorList>
            <person name="Klaysubun C."/>
            <person name="Duangmal K."/>
        </authorList>
    </citation>
    <scope>NUCLEOTIDE SEQUENCE [LARGE SCALE GENOMIC DNA]</scope>
    <source>
        <strain evidence="3 4">RB6PN23</strain>
    </source>
</reference>
<evidence type="ECO:0000256" key="1">
    <source>
        <dbReference type="SAM" id="SignalP"/>
    </source>
</evidence>
<name>A0ABT5ZKG8_9ACTN</name>
<dbReference type="Proteomes" id="UP001216579">
    <property type="component" value="Unassembled WGS sequence"/>
</dbReference>
<feature type="chain" id="PRO_5046312325" evidence="1">
    <location>
        <begin position="29"/>
        <end position="138"/>
    </location>
</feature>
<accession>A0ABT5ZKG8</accession>